<dbReference type="SUPFAM" id="SSF53146">
    <property type="entry name" value="Nitrogenase accessory factor-like"/>
    <property type="match status" value="1"/>
</dbReference>
<comment type="caution">
    <text evidence="2">The sequence shown here is derived from an EMBL/GenBank/DDBJ whole genome shotgun (WGS) entry which is preliminary data.</text>
</comment>
<gene>
    <name evidence="2" type="ORF">HY912_03710</name>
</gene>
<reference evidence="2" key="1">
    <citation type="submission" date="2020-07" db="EMBL/GenBank/DDBJ databases">
        <title>Huge and variable diversity of episymbiotic CPR bacteria and DPANN archaea in groundwater ecosystems.</title>
        <authorList>
            <person name="He C.Y."/>
            <person name="Keren R."/>
            <person name="Whittaker M."/>
            <person name="Farag I.F."/>
            <person name="Doudna J."/>
            <person name="Cate J.H.D."/>
            <person name="Banfield J.F."/>
        </authorList>
    </citation>
    <scope>NUCLEOTIDE SEQUENCE</scope>
    <source>
        <strain evidence="2">NC_groundwater_1664_Pr3_B-0.1um_52_9</strain>
    </source>
</reference>
<evidence type="ECO:0000259" key="1">
    <source>
        <dbReference type="Pfam" id="PF02579"/>
    </source>
</evidence>
<sequence>MPGTKARCGKNLGVLQKHSVEKNEKIRDDRLKKVHRKSPVKDVNESPANSTRVLIPLLGDDIAPRFDLAPEAVIASVDPKRRVTVEKSIVLSHASAEALCRLIMTEKIDMVVCCAIEEEYYQYLVWKKVKVVDSVMGPYSKVLERLENGTIADGEVLLDRKE</sequence>
<organism evidence="2 3">
    <name type="scientific">Desulfomonile tiedjei</name>
    <dbReference type="NCBI Taxonomy" id="2358"/>
    <lineage>
        <taxon>Bacteria</taxon>
        <taxon>Pseudomonadati</taxon>
        <taxon>Thermodesulfobacteriota</taxon>
        <taxon>Desulfomonilia</taxon>
        <taxon>Desulfomonilales</taxon>
        <taxon>Desulfomonilaceae</taxon>
        <taxon>Desulfomonile</taxon>
    </lineage>
</organism>
<dbReference type="AlphaFoldDB" id="A0A9D6Z2G6"/>
<dbReference type="Pfam" id="PF02579">
    <property type="entry name" value="Nitro_FeMo-Co"/>
    <property type="match status" value="1"/>
</dbReference>
<evidence type="ECO:0000313" key="2">
    <source>
        <dbReference type="EMBL" id="MBI5248577.1"/>
    </source>
</evidence>
<protein>
    <recommendedName>
        <fullName evidence="1">Dinitrogenase iron-molybdenum cofactor biosynthesis domain-containing protein</fullName>
    </recommendedName>
</protein>
<name>A0A9D6Z2G6_9BACT</name>
<accession>A0A9D6Z2G6</accession>
<dbReference type="EMBL" id="JACRDE010000113">
    <property type="protein sequence ID" value="MBI5248577.1"/>
    <property type="molecule type" value="Genomic_DNA"/>
</dbReference>
<evidence type="ECO:0000313" key="3">
    <source>
        <dbReference type="Proteomes" id="UP000807825"/>
    </source>
</evidence>
<dbReference type="InterPro" id="IPR036105">
    <property type="entry name" value="DiNase_FeMo-co_biosyn_sf"/>
</dbReference>
<dbReference type="Gene3D" id="3.30.420.130">
    <property type="entry name" value="Dinitrogenase iron-molybdenum cofactor biosynthesis domain"/>
    <property type="match status" value="1"/>
</dbReference>
<proteinExistence type="predicted"/>
<feature type="domain" description="Dinitrogenase iron-molybdenum cofactor biosynthesis" evidence="1">
    <location>
        <begin position="59"/>
        <end position="147"/>
    </location>
</feature>
<dbReference type="Proteomes" id="UP000807825">
    <property type="component" value="Unassembled WGS sequence"/>
</dbReference>
<dbReference type="InterPro" id="IPR003731">
    <property type="entry name" value="Di-Nase_FeMo-co_biosynth"/>
</dbReference>